<evidence type="ECO:0000313" key="3">
    <source>
        <dbReference type="EMBL" id="WVZ50187.1"/>
    </source>
</evidence>
<sequence>MPAGIASMRSMYQKNVKLLRCTLSTTIGATDHITSELNKLSMRGKYNGGDQIHTASGSGMDISYIGQSVLHTPDRNLLLNNVLHVPQAKRNLVSVHHFTTDNNAYLEFLPSHFFVKVQETKKTILKGGCQGGLYPFPSSVSASSRKYVYSAIRPSVERWHHRLGHPSISVIRQVVSSNNLPCESNKSSLESVCDACQQAKSHQLPYPKSSSVSSVPLELVFSDVWGPAPDSVGRKKYYVSFIDDFSKFTWLYLIKHKSEVFQKFQEFQTLVEHTFDRKIIAMQTDWGGEYE</sequence>
<keyword evidence="1" id="KW-0645">Protease</keyword>
<dbReference type="InterPro" id="IPR012337">
    <property type="entry name" value="RNaseH-like_sf"/>
</dbReference>
<dbReference type="InterPro" id="IPR036397">
    <property type="entry name" value="RNaseH_sf"/>
</dbReference>
<dbReference type="GO" id="GO:0006508">
    <property type="term" value="P:proteolysis"/>
    <property type="evidence" value="ECO:0007669"/>
    <property type="project" value="UniProtKB-KW"/>
</dbReference>
<reference evidence="3 4" key="1">
    <citation type="submission" date="2024-02" db="EMBL/GenBank/DDBJ databases">
        <title>High-quality chromosome-scale genome assembly of Pensacola bahiagrass (Paspalum notatum Flugge var. saurae).</title>
        <authorList>
            <person name="Vega J.M."/>
            <person name="Podio M."/>
            <person name="Orjuela J."/>
            <person name="Siena L.A."/>
            <person name="Pessino S.C."/>
            <person name="Combes M.C."/>
            <person name="Mariac C."/>
            <person name="Albertini E."/>
            <person name="Pupilli F."/>
            <person name="Ortiz J.P.A."/>
            <person name="Leblanc O."/>
        </authorList>
    </citation>
    <scope>NUCLEOTIDE SEQUENCE [LARGE SCALE GENOMIC DNA]</scope>
    <source>
        <strain evidence="3">R1</strain>
        <tissue evidence="3">Leaf</tissue>
    </source>
</reference>
<dbReference type="PANTHER" id="PTHR42648">
    <property type="entry name" value="TRANSPOSASE, PUTATIVE-RELATED"/>
    <property type="match status" value="1"/>
</dbReference>
<proteinExistence type="predicted"/>
<dbReference type="EMBL" id="CP144745">
    <property type="protein sequence ID" value="WVZ50187.1"/>
    <property type="molecule type" value="Genomic_DNA"/>
</dbReference>
<evidence type="ECO:0000259" key="2">
    <source>
        <dbReference type="PROSITE" id="PS50994"/>
    </source>
</evidence>
<dbReference type="Proteomes" id="UP001341281">
    <property type="component" value="Chromosome 01"/>
</dbReference>
<keyword evidence="1" id="KW-0378">Hydrolase</keyword>
<dbReference type="Pfam" id="PF13976">
    <property type="entry name" value="gag_pre-integrs"/>
    <property type="match status" value="1"/>
</dbReference>
<dbReference type="SUPFAM" id="SSF53098">
    <property type="entry name" value="Ribonuclease H-like"/>
    <property type="match status" value="1"/>
</dbReference>
<evidence type="ECO:0000256" key="1">
    <source>
        <dbReference type="ARBA" id="ARBA00022670"/>
    </source>
</evidence>
<protein>
    <recommendedName>
        <fullName evidence="2">Integrase catalytic domain-containing protein</fullName>
    </recommendedName>
</protein>
<accession>A0AAQ3PGG0</accession>
<organism evidence="3 4">
    <name type="scientific">Paspalum notatum var. saurae</name>
    <dbReference type="NCBI Taxonomy" id="547442"/>
    <lineage>
        <taxon>Eukaryota</taxon>
        <taxon>Viridiplantae</taxon>
        <taxon>Streptophyta</taxon>
        <taxon>Embryophyta</taxon>
        <taxon>Tracheophyta</taxon>
        <taxon>Spermatophyta</taxon>
        <taxon>Magnoliopsida</taxon>
        <taxon>Liliopsida</taxon>
        <taxon>Poales</taxon>
        <taxon>Poaceae</taxon>
        <taxon>PACMAD clade</taxon>
        <taxon>Panicoideae</taxon>
        <taxon>Andropogonodae</taxon>
        <taxon>Paspaleae</taxon>
        <taxon>Paspalinae</taxon>
        <taxon>Paspalum</taxon>
    </lineage>
</organism>
<dbReference type="AlphaFoldDB" id="A0AAQ3PGG0"/>
<dbReference type="InterPro" id="IPR039537">
    <property type="entry name" value="Retrotran_Ty1/copia-like"/>
</dbReference>
<evidence type="ECO:0000313" key="4">
    <source>
        <dbReference type="Proteomes" id="UP001341281"/>
    </source>
</evidence>
<gene>
    <name evidence="3" type="ORF">U9M48_001464</name>
</gene>
<dbReference type="GO" id="GO:0015074">
    <property type="term" value="P:DNA integration"/>
    <property type="evidence" value="ECO:0007669"/>
    <property type="project" value="InterPro"/>
</dbReference>
<dbReference type="Gene3D" id="3.30.420.10">
    <property type="entry name" value="Ribonuclease H-like superfamily/Ribonuclease H"/>
    <property type="match status" value="1"/>
</dbReference>
<dbReference type="GO" id="GO:0003676">
    <property type="term" value="F:nucleic acid binding"/>
    <property type="evidence" value="ECO:0007669"/>
    <property type="project" value="InterPro"/>
</dbReference>
<dbReference type="InterPro" id="IPR001584">
    <property type="entry name" value="Integrase_cat-core"/>
</dbReference>
<dbReference type="PANTHER" id="PTHR42648:SF26">
    <property type="entry name" value="INTEGRASE CATALYTIC DOMAIN-CONTAINING PROTEIN"/>
    <property type="match status" value="1"/>
</dbReference>
<feature type="domain" description="Integrase catalytic" evidence="2">
    <location>
        <begin position="212"/>
        <end position="291"/>
    </location>
</feature>
<name>A0AAQ3PGG0_PASNO</name>
<dbReference type="GO" id="GO:0008233">
    <property type="term" value="F:peptidase activity"/>
    <property type="evidence" value="ECO:0007669"/>
    <property type="project" value="UniProtKB-KW"/>
</dbReference>
<dbReference type="PROSITE" id="PS50994">
    <property type="entry name" value="INTEGRASE"/>
    <property type="match status" value="1"/>
</dbReference>
<dbReference type="Pfam" id="PF22936">
    <property type="entry name" value="Pol_BBD"/>
    <property type="match status" value="1"/>
</dbReference>
<keyword evidence="4" id="KW-1185">Reference proteome</keyword>
<dbReference type="InterPro" id="IPR025724">
    <property type="entry name" value="GAG-pre-integrase_dom"/>
</dbReference>
<dbReference type="InterPro" id="IPR054722">
    <property type="entry name" value="PolX-like_BBD"/>
</dbReference>